<dbReference type="PROSITE" id="PS00486">
    <property type="entry name" value="DNA_MISMATCH_REPAIR_2"/>
    <property type="match status" value="1"/>
</dbReference>
<dbReference type="Gene3D" id="3.40.1170.10">
    <property type="entry name" value="DNA repair protein MutS, domain I"/>
    <property type="match status" value="1"/>
</dbReference>
<protein>
    <recommendedName>
        <fullName evidence="2 9">DNA mismatch repair protein MutS</fullName>
    </recommendedName>
</protein>
<evidence type="ECO:0000256" key="3">
    <source>
        <dbReference type="ARBA" id="ARBA00022741"/>
    </source>
</evidence>
<dbReference type="STRING" id="1830138.SAMN05443507_13215"/>
<comment type="similarity">
    <text evidence="1 9 10">Belongs to the DNA mismatch repair MutS family.</text>
</comment>
<dbReference type="InterPro" id="IPR007695">
    <property type="entry name" value="DNA_mismatch_repair_MutS-lik_N"/>
</dbReference>
<dbReference type="NCBIfam" id="NF003810">
    <property type="entry name" value="PRK05399.1"/>
    <property type="match status" value="1"/>
</dbReference>
<name>A0A1M6X6V9_9BACL</name>
<dbReference type="GO" id="GO:0005829">
    <property type="term" value="C:cytosol"/>
    <property type="evidence" value="ECO:0007669"/>
    <property type="project" value="TreeGrafter"/>
</dbReference>
<evidence type="ECO:0000256" key="10">
    <source>
        <dbReference type="RuleBase" id="RU003756"/>
    </source>
</evidence>
<evidence type="ECO:0000256" key="4">
    <source>
        <dbReference type="ARBA" id="ARBA00022763"/>
    </source>
</evidence>
<dbReference type="InterPro" id="IPR007860">
    <property type="entry name" value="DNA_mmatch_repair_MutS_con_dom"/>
</dbReference>
<dbReference type="HAMAP" id="MF_00096">
    <property type="entry name" value="MutS"/>
    <property type="match status" value="1"/>
</dbReference>
<dbReference type="Pfam" id="PF05188">
    <property type="entry name" value="MutS_II"/>
    <property type="match status" value="1"/>
</dbReference>
<dbReference type="EMBL" id="FRAF01000032">
    <property type="protein sequence ID" value="SHL01691.1"/>
    <property type="molecule type" value="Genomic_DNA"/>
</dbReference>
<keyword evidence="5 9" id="KW-0067">ATP-binding</keyword>
<dbReference type="PANTHER" id="PTHR11361:SF34">
    <property type="entry name" value="DNA MISMATCH REPAIR PROTEIN MSH1, MITOCHONDRIAL"/>
    <property type="match status" value="1"/>
</dbReference>
<dbReference type="InterPro" id="IPR000432">
    <property type="entry name" value="DNA_mismatch_repair_MutS_C"/>
</dbReference>
<feature type="domain" description="DNA mismatch repair proteins mutS family" evidence="11">
    <location>
        <begin position="695"/>
        <end position="711"/>
    </location>
</feature>
<dbReference type="Pfam" id="PF05192">
    <property type="entry name" value="MutS_III"/>
    <property type="match status" value="1"/>
</dbReference>
<gene>
    <name evidence="9" type="primary">mutS</name>
    <name evidence="12" type="ORF">SAMN05443507_13215</name>
</gene>
<evidence type="ECO:0000256" key="1">
    <source>
        <dbReference type="ARBA" id="ARBA00006271"/>
    </source>
</evidence>
<keyword evidence="13" id="KW-1185">Reference proteome</keyword>
<dbReference type="GO" id="GO:0005524">
    <property type="term" value="F:ATP binding"/>
    <property type="evidence" value="ECO:0007669"/>
    <property type="project" value="UniProtKB-UniRule"/>
</dbReference>
<dbReference type="GO" id="GO:0140664">
    <property type="term" value="F:ATP-dependent DNA damage sensor activity"/>
    <property type="evidence" value="ECO:0007669"/>
    <property type="project" value="InterPro"/>
</dbReference>
<keyword evidence="3 9" id="KW-0547">Nucleotide-binding</keyword>
<evidence type="ECO:0000313" key="12">
    <source>
        <dbReference type="EMBL" id="SHL01691.1"/>
    </source>
</evidence>
<dbReference type="FunFam" id="3.40.50.300:FF:000870">
    <property type="entry name" value="MutS protein homolog 4"/>
    <property type="match status" value="1"/>
</dbReference>
<evidence type="ECO:0000256" key="2">
    <source>
        <dbReference type="ARBA" id="ARBA00021982"/>
    </source>
</evidence>
<dbReference type="InterPro" id="IPR007861">
    <property type="entry name" value="DNA_mismatch_repair_MutS_clamp"/>
</dbReference>
<dbReference type="InterPro" id="IPR007696">
    <property type="entry name" value="DNA_mismatch_repair_MutS_core"/>
</dbReference>
<dbReference type="AlphaFoldDB" id="A0A1M6X6V9"/>
<evidence type="ECO:0000256" key="6">
    <source>
        <dbReference type="ARBA" id="ARBA00023125"/>
    </source>
</evidence>
<dbReference type="FunFam" id="3.40.1170.10:FF:000001">
    <property type="entry name" value="DNA mismatch repair protein MutS"/>
    <property type="match status" value="1"/>
</dbReference>
<accession>A0A1M6X6V9</accession>
<dbReference type="SUPFAM" id="SSF48334">
    <property type="entry name" value="DNA repair protein MutS, domain III"/>
    <property type="match status" value="1"/>
</dbReference>
<dbReference type="SMART" id="SM00534">
    <property type="entry name" value="MUTSac"/>
    <property type="match status" value="1"/>
</dbReference>
<keyword evidence="6 9" id="KW-0238">DNA-binding</keyword>
<dbReference type="InterPro" id="IPR027417">
    <property type="entry name" value="P-loop_NTPase"/>
</dbReference>
<dbReference type="PIRSF" id="PIRSF037677">
    <property type="entry name" value="DNA_mis_repair_Msh6"/>
    <property type="match status" value="1"/>
</dbReference>
<dbReference type="InterPro" id="IPR017261">
    <property type="entry name" value="DNA_mismatch_repair_MutS/MSH"/>
</dbReference>
<dbReference type="Pfam" id="PF05190">
    <property type="entry name" value="MutS_IV"/>
    <property type="match status" value="1"/>
</dbReference>
<dbReference type="GO" id="GO:0030983">
    <property type="term" value="F:mismatched DNA binding"/>
    <property type="evidence" value="ECO:0007669"/>
    <property type="project" value="InterPro"/>
</dbReference>
<dbReference type="InterPro" id="IPR036187">
    <property type="entry name" value="DNA_mismatch_repair_MutS_sf"/>
</dbReference>
<dbReference type="GO" id="GO:0006298">
    <property type="term" value="P:mismatch repair"/>
    <property type="evidence" value="ECO:0007669"/>
    <property type="project" value="UniProtKB-UniRule"/>
</dbReference>
<proteinExistence type="inferred from homology"/>
<dbReference type="PANTHER" id="PTHR11361">
    <property type="entry name" value="DNA MISMATCH REPAIR PROTEIN MUTS FAMILY MEMBER"/>
    <property type="match status" value="1"/>
</dbReference>
<dbReference type="Gene3D" id="3.40.50.300">
    <property type="entry name" value="P-loop containing nucleotide triphosphate hydrolases"/>
    <property type="match status" value="1"/>
</dbReference>
<evidence type="ECO:0000256" key="8">
    <source>
        <dbReference type="ARBA" id="ARBA00024647"/>
    </source>
</evidence>
<keyword evidence="7 9" id="KW-0234">DNA repair</keyword>
<dbReference type="GO" id="GO:0003684">
    <property type="term" value="F:damaged DNA binding"/>
    <property type="evidence" value="ECO:0007669"/>
    <property type="project" value="UniProtKB-UniRule"/>
</dbReference>
<comment type="function">
    <text evidence="8 9">This protein is involved in the repair of mismatches in DNA. It is possible that it carries out the mismatch recognition step. This protein has a weak ATPase activity.</text>
</comment>
<keyword evidence="4 9" id="KW-0227">DNA damage</keyword>
<dbReference type="Pfam" id="PF01624">
    <property type="entry name" value="MutS_I"/>
    <property type="match status" value="1"/>
</dbReference>
<reference evidence="13" key="1">
    <citation type="submission" date="2016-11" db="EMBL/GenBank/DDBJ databases">
        <authorList>
            <person name="Varghese N."/>
            <person name="Submissions S."/>
        </authorList>
    </citation>
    <scope>NUCLEOTIDE SEQUENCE [LARGE SCALE GENOMIC DNA]</scope>
    <source>
        <strain evidence="13">USBA-503</strain>
    </source>
</reference>
<evidence type="ECO:0000259" key="11">
    <source>
        <dbReference type="PROSITE" id="PS00486"/>
    </source>
</evidence>
<dbReference type="InterPro" id="IPR005748">
    <property type="entry name" value="DNA_mismatch_repair_MutS"/>
</dbReference>
<dbReference type="SUPFAM" id="SSF53150">
    <property type="entry name" value="DNA repair protein MutS, domain II"/>
    <property type="match status" value="1"/>
</dbReference>
<evidence type="ECO:0000256" key="5">
    <source>
        <dbReference type="ARBA" id="ARBA00022840"/>
    </source>
</evidence>
<sequence length="880" mass="99211">MNLKLTPMMKQYLEIKQQVSDALLMFRLGDFYELFFEDAKTASRVLDITLTGRDGGEQERIPMCGVPYHAVDQYLAKLVQEGYKVAICEQMEDPKSVKGIVKREIVRVITPGTAILDDDGEQRLLAVCIHATDAIEQEASLYAVALMDMLAGDLWMGETGDEDEVFNWLSLHRPVELLLAESSTSSPFWEEKLEKLGPLPVTFLSLRKQSVQDWRHSLSQMSAFETFPAQLESLTVGWAALSLLLQYVQETQRQTTLHIKQPILLGQEEILKMNPAAVTHLELFQTERTKEKKGSLYHHLNRTQTAMGARLLRRWMERPLARREPILERQEAISIFLSDVIARSALQQTLSNVSDMERLLGRIMFQKATPRDVLKLGLALQKVPAIREIANLPVQRLQQLLHQLPDVTHLSSLIVHQMVETPPVQLDAGPIFREGVDAKLDEYRDLSRNGKQWLAQFEQRERERTGIRTLKVGYNRVFGYFIEVSKTQVNQIPPEYERRQTLAAAERYTVAELKERESAILQAAEEAAHREAELFADLCRQLVEKRHELQLVSEVLAELDVYASLAEVAALYGYTCPEWTQEACLEIVAGRHPVIEAIPDLRFIPNDTRLSSDHNFMLITGPNMGGKSTYMRQVALLVLLAHMGSYVPAQSMRLSQFDEIFTRIGAADDIHSGQSTFMVEMMELAHILRHATGRSLVILDEIGRGTSTQDGLALAASVMDFLQATNKPLTLFATHYHELTQHAHQLPGVQNASVAVAESGHHIEFLHTLVMTAADRSYGIHVARLAGIPDWVLSKAQSYLSSFASEATLHLAASEENVPFGVKTKAEMHSEPQNSYYAAEILRALAELDVLQITPLQALQKLEEWSARAKEVMSWVSSKS</sequence>
<organism evidence="12 13">
    <name type="scientific">Alicyclobacillus tolerans</name>
    <dbReference type="NCBI Taxonomy" id="90970"/>
    <lineage>
        <taxon>Bacteria</taxon>
        <taxon>Bacillati</taxon>
        <taxon>Bacillota</taxon>
        <taxon>Bacilli</taxon>
        <taxon>Bacillales</taxon>
        <taxon>Alicyclobacillaceae</taxon>
        <taxon>Alicyclobacillus</taxon>
    </lineage>
</organism>
<dbReference type="SUPFAM" id="SSF52540">
    <property type="entry name" value="P-loop containing nucleoside triphosphate hydrolases"/>
    <property type="match status" value="1"/>
</dbReference>
<dbReference type="Gene3D" id="1.10.1420.10">
    <property type="match status" value="2"/>
</dbReference>
<dbReference type="InterPro" id="IPR016151">
    <property type="entry name" value="DNA_mismatch_repair_MutS_N"/>
</dbReference>
<dbReference type="SMART" id="SM00533">
    <property type="entry name" value="MUTSd"/>
    <property type="match status" value="1"/>
</dbReference>
<evidence type="ECO:0000256" key="9">
    <source>
        <dbReference type="HAMAP-Rule" id="MF_00096"/>
    </source>
</evidence>
<dbReference type="InterPro" id="IPR045076">
    <property type="entry name" value="MutS"/>
</dbReference>
<dbReference type="SUPFAM" id="SSF55271">
    <property type="entry name" value="DNA repair protein MutS, domain I"/>
    <property type="match status" value="1"/>
</dbReference>
<evidence type="ECO:0000256" key="7">
    <source>
        <dbReference type="ARBA" id="ARBA00023204"/>
    </source>
</evidence>
<feature type="binding site" evidence="9">
    <location>
        <begin position="621"/>
        <end position="628"/>
    </location>
    <ligand>
        <name>ATP</name>
        <dbReference type="ChEBI" id="CHEBI:30616"/>
    </ligand>
</feature>
<dbReference type="InterPro" id="IPR036678">
    <property type="entry name" value="MutS_con_dom_sf"/>
</dbReference>
<dbReference type="NCBIfam" id="TIGR01070">
    <property type="entry name" value="mutS1"/>
    <property type="match status" value="1"/>
</dbReference>
<dbReference type="Gene3D" id="3.30.420.110">
    <property type="entry name" value="MutS, connector domain"/>
    <property type="match status" value="1"/>
</dbReference>
<evidence type="ECO:0000313" key="13">
    <source>
        <dbReference type="Proteomes" id="UP000184016"/>
    </source>
</evidence>
<dbReference type="Pfam" id="PF00488">
    <property type="entry name" value="MutS_V"/>
    <property type="match status" value="1"/>
</dbReference>
<dbReference type="Proteomes" id="UP000184016">
    <property type="component" value="Unassembled WGS sequence"/>
</dbReference>